<keyword evidence="19" id="KW-1185">Reference proteome</keyword>
<dbReference type="InterPro" id="IPR000742">
    <property type="entry name" value="EGF"/>
</dbReference>
<dbReference type="PROSITE" id="PS50068">
    <property type="entry name" value="LDLRA_2"/>
    <property type="match status" value="6"/>
</dbReference>
<evidence type="ECO:0000256" key="6">
    <source>
        <dbReference type="ARBA" id="ARBA00022729"/>
    </source>
</evidence>
<dbReference type="InterPro" id="IPR036055">
    <property type="entry name" value="LDL_receptor-like_sf"/>
</dbReference>
<feature type="disulfide bond" evidence="14">
    <location>
        <begin position="194"/>
        <end position="212"/>
    </location>
</feature>
<dbReference type="FunFam" id="2.10.25.10:FF:000009">
    <property type="entry name" value="Low-density lipoprotein receptor isoform 1"/>
    <property type="match status" value="1"/>
</dbReference>
<keyword evidence="3" id="KW-0245">EGF-like domain</keyword>
<dbReference type="SMART" id="SM00181">
    <property type="entry name" value="EGF"/>
    <property type="match status" value="3"/>
</dbReference>
<dbReference type="PRINTS" id="PR00261">
    <property type="entry name" value="LDLRECEPTOR"/>
</dbReference>
<dbReference type="PROSITE" id="PS51120">
    <property type="entry name" value="LDLRB"/>
    <property type="match status" value="4"/>
</dbReference>
<evidence type="ECO:0000313" key="18">
    <source>
        <dbReference type="EMBL" id="CAH0383609.1"/>
    </source>
</evidence>
<evidence type="ECO:0000259" key="17">
    <source>
        <dbReference type="PROSITE" id="PS01186"/>
    </source>
</evidence>
<dbReference type="SMART" id="SM00179">
    <property type="entry name" value="EGF_CA"/>
    <property type="match status" value="2"/>
</dbReference>
<dbReference type="InterPro" id="IPR000152">
    <property type="entry name" value="EGF-type_Asp/Asn_hydroxyl_site"/>
</dbReference>
<dbReference type="PROSITE" id="PS01186">
    <property type="entry name" value="EGF_2"/>
    <property type="match status" value="1"/>
</dbReference>
<dbReference type="GO" id="GO:0005509">
    <property type="term" value="F:calcium ion binding"/>
    <property type="evidence" value="ECO:0007669"/>
    <property type="project" value="InterPro"/>
</dbReference>
<dbReference type="InterPro" id="IPR049883">
    <property type="entry name" value="NOTCH1_EGF-like"/>
</dbReference>
<dbReference type="PROSITE" id="PS01209">
    <property type="entry name" value="LDLRA_1"/>
    <property type="match status" value="5"/>
</dbReference>
<dbReference type="SUPFAM" id="SSF57184">
    <property type="entry name" value="Growth factor receptor domain"/>
    <property type="match status" value="1"/>
</dbReference>
<dbReference type="FunFam" id="4.10.400.10:FF:000113">
    <property type="entry name" value="Low-density lipoprotein receptor-related protein 8"/>
    <property type="match status" value="1"/>
</dbReference>
<dbReference type="Proteomes" id="UP001152759">
    <property type="component" value="Chromosome 10"/>
</dbReference>
<dbReference type="SUPFAM" id="SSF63825">
    <property type="entry name" value="YWTD domain"/>
    <property type="match status" value="1"/>
</dbReference>
<dbReference type="AlphaFoldDB" id="A0A9P0F0U9"/>
<dbReference type="FunFam" id="4.10.400.10:FF:000004">
    <property type="entry name" value="Low-density lipoprotein receptor-related protein 1"/>
    <property type="match status" value="1"/>
</dbReference>
<evidence type="ECO:0000256" key="14">
    <source>
        <dbReference type="PROSITE-ProRule" id="PRU00124"/>
    </source>
</evidence>
<feature type="disulfide bond" evidence="14">
    <location>
        <begin position="80"/>
        <end position="95"/>
    </location>
</feature>
<dbReference type="InterPro" id="IPR002172">
    <property type="entry name" value="LDrepeatLR_classA_rpt"/>
</dbReference>
<feature type="disulfide bond" evidence="14">
    <location>
        <begin position="187"/>
        <end position="199"/>
    </location>
</feature>
<dbReference type="GO" id="GO:0016324">
    <property type="term" value="C:apical plasma membrane"/>
    <property type="evidence" value="ECO:0007669"/>
    <property type="project" value="TreeGrafter"/>
</dbReference>
<gene>
    <name evidence="18" type="ORF">BEMITA_LOCUS3046</name>
</gene>
<evidence type="ECO:0000256" key="1">
    <source>
        <dbReference type="ARBA" id="ARBA00004251"/>
    </source>
</evidence>
<dbReference type="Pfam" id="PF14670">
    <property type="entry name" value="FXa_inhibition"/>
    <property type="match status" value="1"/>
</dbReference>
<dbReference type="Pfam" id="PF00057">
    <property type="entry name" value="Ldl_recept_a"/>
    <property type="match status" value="6"/>
</dbReference>
<dbReference type="PANTHER" id="PTHR22722:SF14">
    <property type="entry name" value="MEGALIN, ISOFORM A"/>
    <property type="match status" value="1"/>
</dbReference>
<dbReference type="Pfam" id="PF07645">
    <property type="entry name" value="EGF_CA"/>
    <property type="match status" value="1"/>
</dbReference>
<evidence type="ECO:0000256" key="13">
    <source>
        <dbReference type="ARBA" id="ARBA00023180"/>
    </source>
</evidence>
<dbReference type="GO" id="GO:0042562">
    <property type="term" value="F:hormone binding"/>
    <property type="evidence" value="ECO:0007669"/>
    <property type="project" value="TreeGrafter"/>
</dbReference>
<keyword evidence="5 16" id="KW-0812">Transmembrane</keyword>
<keyword evidence="6" id="KW-0732">Signal</keyword>
<comment type="subcellular location">
    <subcellularLocation>
        <location evidence="1">Cell membrane</location>
        <topology evidence="1">Single-pass type I membrane protein</topology>
    </subcellularLocation>
</comment>
<evidence type="ECO:0000313" key="19">
    <source>
        <dbReference type="Proteomes" id="UP001152759"/>
    </source>
</evidence>
<keyword evidence="11 14" id="KW-1015">Disulfide bond</keyword>
<dbReference type="SUPFAM" id="SSF57424">
    <property type="entry name" value="LDL receptor-like module"/>
    <property type="match status" value="6"/>
</dbReference>
<evidence type="ECO:0000256" key="5">
    <source>
        <dbReference type="ARBA" id="ARBA00022692"/>
    </source>
</evidence>
<dbReference type="CDD" id="cd00112">
    <property type="entry name" value="LDLa"/>
    <property type="match status" value="5"/>
</dbReference>
<dbReference type="InterPro" id="IPR000033">
    <property type="entry name" value="LDLR_classB_rpt"/>
</dbReference>
<dbReference type="PROSITE" id="PS00010">
    <property type="entry name" value="ASX_HYDROXYL"/>
    <property type="match status" value="1"/>
</dbReference>
<keyword evidence="10 16" id="KW-0472">Membrane</keyword>
<dbReference type="Gene3D" id="2.10.25.10">
    <property type="entry name" value="Laminin"/>
    <property type="match status" value="3"/>
</dbReference>
<dbReference type="InterPro" id="IPR011042">
    <property type="entry name" value="6-blade_b-propeller_TolB-like"/>
</dbReference>
<evidence type="ECO:0000256" key="11">
    <source>
        <dbReference type="ARBA" id="ARBA00023157"/>
    </source>
</evidence>
<keyword evidence="12" id="KW-0675">Receptor</keyword>
<dbReference type="PANTHER" id="PTHR22722">
    <property type="entry name" value="LOW-DENSITY LIPOPROTEIN RECEPTOR-RELATED PROTEIN 2-RELATED"/>
    <property type="match status" value="1"/>
</dbReference>
<name>A0A9P0F0U9_BEMTA</name>
<dbReference type="SMART" id="SM00135">
    <property type="entry name" value="LY"/>
    <property type="match status" value="5"/>
</dbReference>
<evidence type="ECO:0000256" key="12">
    <source>
        <dbReference type="ARBA" id="ARBA00023170"/>
    </source>
</evidence>
<sequence length="767" mass="86216">MENDCSDFSDERPGLCQAKVCGVDEFTCRSTPGECIPLTWMCDDNPDCSDGSDEKNCNETCRSDQFTCGNGRCIHKQWVCDHDDDCGDKSDEANCPVNTCDPVTEFRCSDGYCISAKWRCDDDSDCSDGSDEKDCGGKRWKARVCPSHEFNCEDGLLCIKQSWVCDGDADCGDGSDESPTLCRNSTCRPDQFQCHNKQCIAGHFQCSGKFECDDGSDELNCGTRKPACKEGEEFDCGGNICIPWSKVCDKQPDCPGWEDEDKSKCGINECLVNNGGCSQTCVDTAIGYHCSCRVGYKLLDNVTCVDINECEIPGSCSQICINEKGTYKCECHPGYLRDPHDHTRCKAAEGHASLLFARRHDIRKISMDHHEMTVIVNNTKLATALDYVFRTGMIFWSDQSTNTIYKAPIDEGSEKSIVIQDERTTSDGLAVDWIYNHIYWTDSQRNTIELSNFEGNMRKTLFKHDLGEPRAIALNPIDGWMFWTDWGNKPKIERGGMDGSQRQVIVYEVQWANGLTLDLLDKKIYWVDAKLNTISSCNYNGSGRRLILYSPDVLKHPFAITTFEDWLFWTDWDKAAIYKANKFTGSNITSVAAEHMLHKPMVVHVYHPYRQPDGVNHCAPVNGHCSHLCLPAPQINAQSSKISCACPDQLTLMSDGLMCAEKMDNHTETRNHVEIAQRESDGGMFALSVMIISLLMVLFAGVAAFILYRQYIRRNMTSMNFDNPVYRKTTEDHFSLEKNQYPPARVYPSLAEEAQEPLTSPGTNEYV</sequence>
<dbReference type="GO" id="GO:0043235">
    <property type="term" value="C:receptor complex"/>
    <property type="evidence" value="ECO:0007669"/>
    <property type="project" value="TreeGrafter"/>
</dbReference>
<keyword evidence="2" id="KW-1003">Cell membrane</keyword>
<dbReference type="EMBL" id="OU963871">
    <property type="protein sequence ID" value="CAH0383609.1"/>
    <property type="molecule type" value="Genomic_DNA"/>
</dbReference>
<dbReference type="PROSITE" id="PS01187">
    <property type="entry name" value="EGF_CA"/>
    <property type="match status" value="1"/>
</dbReference>
<evidence type="ECO:0000256" key="7">
    <source>
        <dbReference type="ARBA" id="ARBA00022737"/>
    </source>
</evidence>
<keyword evidence="13" id="KW-0325">Glycoprotein</keyword>
<keyword evidence="9 16" id="KW-1133">Transmembrane helix</keyword>
<keyword evidence="4" id="KW-0254">Endocytosis</keyword>
<feature type="disulfide bond" evidence="14">
    <location>
        <begin position="120"/>
        <end position="135"/>
    </location>
</feature>
<protein>
    <recommendedName>
        <fullName evidence="17">EGF-like domain-containing protein</fullName>
    </recommendedName>
</protein>
<evidence type="ECO:0000256" key="16">
    <source>
        <dbReference type="SAM" id="Phobius"/>
    </source>
</evidence>
<feature type="repeat" description="LDL-receptor class B" evidence="15">
    <location>
        <begin position="522"/>
        <end position="566"/>
    </location>
</feature>
<dbReference type="FunFam" id="4.10.400.10:FF:000005">
    <property type="entry name" value="low-density lipoprotein receptor-related protein 1B"/>
    <property type="match status" value="1"/>
</dbReference>
<feature type="disulfide bond" evidence="14">
    <location>
        <begin position="68"/>
        <end position="86"/>
    </location>
</feature>
<dbReference type="Gene3D" id="4.10.400.10">
    <property type="entry name" value="Low-density Lipoprotein Receptor"/>
    <property type="match status" value="6"/>
</dbReference>
<proteinExistence type="predicted"/>
<feature type="domain" description="EGF-like" evidence="17">
    <location>
        <begin position="290"/>
        <end position="304"/>
    </location>
</feature>
<dbReference type="GO" id="GO:0006898">
    <property type="term" value="P:receptor-mediated endocytosis"/>
    <property type="evidence" value="ECO:0007669"/>
    <property type="project" value="TreeGrafter"/>
</dbReference>
<feature type="disulfide bond" evidence="14">
    <location>
        <begin position="61"/>
        <end position="73"/>
    </location>
</feature>
<feature type="disulfide bond" evidence="14">
    <location>
        <begin position="42"/>
        <end position="57"/>
    </location>
</feature>
<dbReference type="InterPro" id="IPR009030">
    <property type="entry name" value="Growth_fac_rcpt_cys_sf"/>
</dbReference>
<comment type="caution">
    <text evidence="14">Lacks conserved residue(s) required for the propagation of feature annotation.</text>
</comment>
<dbReference type="InterPro" id="IPR051221">
    <property type="entry name" value="LDLR-related"/>
</dbReference>
<evidence type="ECO:0000256" key="2">
    <source>
        <dbReference type="ARBA" id="ARBA00022475"/>
    </source>
</evidence>
<feature type="repeat" description="LDL-receptor class B" evidence="15">
    <location>
        <begin position="392"/>
        <end position="435"/>
    </location>
</feature>
<evidence type="ECO:0000256" key="9">
    <source>
        <dbReference type="ARBA" id="ARBA00022989"/>
    </source>
</evidence>
<dbReference type="Gene3D" id="2.120.10.30">
    <property type="entry name" value="TolB, C-terminal domain"/>
    <property type="match status" value="1"/>
</dbReference>
<reference evidence="18" key="1">
    <citation type="submission" date="2021-12" db="EMBL/GenBank/DDBJ databases">
        <authorList>
            <person name="King R."/>
        </authorList>
    </citation>
    <scope>NUCLEOTIDE SEQUENCE</scope>
</reference>
<dbReference type="GO" id="GO:0030001">
    <property type="term" value="P:metal ion transport"/>
    <property type="evidence" value="ECO:0007669"/>
    <property type="project" value="UniProtKB-ARBA"/>
</dbReference>
<keyword evidence="7" id="KW-0677">Repeat</keyword>
<dbReference type="InterPro" id="IPR018097">
    <property type="entry name" value="EGF_Ca-bd_CS"/>
</dbReference>
<feature type="disulfide bond" evidence="14">
    <location>
        <begin position="206"/>
        <end position="221"/>
    </location>
</feature>
<evidence type="ECO:0000256" key="8">
    <source>
        <dbReference type="ARBA" id="ARBA00022837"/>
    </source>
</evidence>
<dbReference type="CDD" id="cd00054">
    <property type="entry name" value="EGF_CA"/>
    <property type="match status" value="2"/>
</dbReference>
<dbReference type="Pfam" id="PF00058">
    <property type="entry name" value="Ldl_recept_b"/>
    <property type="match status" value="3"/>
</dbReference>
<dbReference type="InterPro" id="IPR001881">
    <property type="entry name" value="EGF-like_Ca-bd_dom"/>
</dbReference>
<feature type="repeat" description="LDL-receptor class B" evidence="15">
    <location>
        <begin position="436"/>
        <end position="478"/>
    </location>
</feature>
<accession>A0A9P0F0U9</accession>
<keyword evidence="8" id="KW-0106">Calcium</keyword>
<feature type="repeat" description="LDL-receptor class B" evidence="15">
    <location>
        <begin position="479"/>
        <end position="521"/>
    </location>
</feature>
<evidence type="ECO:0000256" key="15">
    <source>
        <dbReference type="PROSITE-ProRule" id="PRU00461"/>
    </source>
</evidence>
<evidence type="ECO:0000256" key="10">
    <source>
        <dbReference type="ARBA" id="ARBA00023136"/>
    </source>
</evidence>
<dbReference type="FunFam" id="2.120.10.30:FF:000008">
    <property type="entry name" value="Low-density lipoprotein receptor-related protein 4"/>
    <property type="match status" value="1"/>
</dbReference>
<feature type="disulfide bond" evidence="14">
    <location>
        <begin position="108"/>
        <end position="126"/>
    </location>
</feature>
<feature type="disulfide bond" evidence="14">
    <location>
        <begin position="236"/>
        <end position="254"/>
    </location>
</feature>
<feature type="transmembrane region" description="Helical" evidence="16">
    <location>
        <begin position="684"/>
        <end position="708"/>
    </location>
</feature>
<evidence type="ECO:0000256" key="3">
    <source>
        <dbReference type="ARBA" id="ARBA00022536"/>
    </source>
</evidence>
<evidence type="ECO:0000256" key="4">
    <source>
        <dbReference type="ARBA" id="ARBA00022583"/>
    </source>
</evidence>
<organism evidence="18 19">
    <name type="scientific">Bemisia tabaci</name>
    <name type="common">Sweetpotato whitefly</name>
    <name type="synonym">Aleurodes tabaci</name>
    <dbReference type="NCBI Taxonomy" id="7038"/>
    <lineage>
        <taxon>Eukaryota</taxon>
        <taxon>Metazoa</taxon>
        <taxon>Ecdysozoa</taxon>
        <taxon>Arthropoda</taxon>
        <taxon>Hexapoda</taxon>
        <taxon>Insecta</taxon>
        <taxon>Pterygota</taxon>
        <taxon>Neoptera</taxon>
        <taxon>Paraneoptera</taxon>
        <taxon>Hemiptera</taxon>
        <taxon>Sternorrhyncha</taxon>
        <taxon>Aleyrodoidea</taxon>
        <taxon>Aleyrodidae</taxon>
        <taxon>Aleyrodinae</taxon>
        <taxon>Bemisia</taxon>
    </lineage>
</organism>
<dbReference type="InterPro" id="IPR023415">
    <property type="entry name" value="LDLR_class-A_CS"/>
</dbReference>
<dbReference type="SMART" id="SM00192">
    <property type="entry name" value="LDLa"/>
    <property type="match status" value="6"/>
</dbReference>